<evidence type="ECO:0000256" key="5">
    <source>
        <dbReference type="ARBA" id="ARBA00022692"/>
    </source>
</evidence>
<organism evidence="15 16">
    <name type="scientific">Wickerhamiella sorbophila</name>
    <dbReference type="NCBI Taxonomy" id="45607"/>
    <lineage>
        <taxon>Eukaryota</taxon>
        <taxon>Fungi</taxon>
        <taxon>Dikarya</taxon>
        <taxon>Ascomycota</taxon>
        <taxon>Saccharomycotina</taxon>
        <taxon>Dipodascomycetes</taxon>
        <taxon>Dipodascales</taxon>
        <taxon>Trichomonascaceae</taxon>
        <taxon>Wickerhamiella</taxon>
    </lineage>
</organism>
<feature type="binding site" description="axial binding residue" evidence="12">
    <location>
        <position position="462"/>
    </location>
    <ligand>
        <name>heme</name>
        <dbReference type="ChEBI" id="CHEBI:30413"/>
    </ligand>
    <ligandPart>
        <name>Fe</name>
        <dbReference type="ChEBI" id="CHEBI:18248"/>
    </ligandPart>
</feature>
<dbReference type="PANTHER" id="PTHR24287">
    <property type="entry name" value="P450, PUTATIVE (EUROFUNG)-RELATED"/>
    <property type="match status" value="1"/>
</dbReference>
<proteinExistence type="inferred from homology"/>
<reference evidence="15 16" key="1">
    <citation type="submission" date="2017-04" db="EMBL/GenBank/DDBJ databases">
        <title>Genome sequencing of [Candida] sorbophila.</title>
        <authorList>
            <person name="Ahn J.O."/>
        </authorList>
    </citation>
    <scope>NUCLEOTIDE SEQUENCE [LARGE SCALE GENOMIC DNA]</scope>
    <source>
        <strain evidence="15 16">DS02</strain>
    </source>
</reference>
<evidence type="ECO:0000256" key="13">
    <source>
        <dbReference type="RuleBase" id="RU000461"/>
    </source>
</evidence>
<keyword evidence="7 14" id="KW-1133">Transmembrane helix</keyword>
<evidence type="ECO:0000256" key="12">
    <source>
        <dbReference type="PIRSR" id="PIRSR602402-1"/>
    </source>
</evidence>
<evidence type="ECO:0000256" key="2">
    <source>
        <dbReference type="ARBA" id="ARBA00004370"/>
    </source>
</evidence>
<dbReference type="InterPro" id="IPR036396">
    <property type="entry name" value="Cyt_P450_sf"/>
</dbReference>
<accession>A0A2T0FFP6</accession>
<dbReference type="AlphaFoldDB" id="A0A2T0FFP6"/>
<dbReference type="PANTHER" id="PTHR24287:SF1">
    <property type="entry name" value="P450, PUTATIVE (EUROFUNG)-RELATED"/>
    <property type="match status" value="1"/>
</dbReference>
<evidence type="ECO:0000256" key="6">
    <source>
        <dbReference type="ARBA" id="ARBA00022723"/>
    </source>
</evidence>
<keyword evidence="10 13" id="KW-0503">Monooxygenase</keyword>
<dbReference type="GO" id="GO:0016020">
    <property type="term" value="C:membrane"/>
    <property type="evidence" value="ECO:0007669"/>
    <property type="project" value="UniProtKB-SubCell"/>
</dbReference>
<dbReference type="GO" id="GO:0016712">
    <property type="term" value="F:oxidoreductase activity, acting on paired donors, with incorporation or reduction of molecular oxygen, reduced flavin or flavoprotein as one donor, and incorporation of one atom of oxygen"/>
    <property type="evidence" value="ECO:0007669"/>
    <property type="project" value="InterPro"/>
</dbReference>
<evidence type="ECO:0000313" key="16">
    <source>
        <dbReference type="Proteomes" id="UP000238350"/>
    </source>
</evidence>
<evidence type="ECO:0000256" key="11">
    <source>
        <dbReference type="ARBA" id="ARBA00023136"/>
    </source>
</evidence>
<evidence type="ECO:0000313" key="15">
    <source>
        <dbReference type="EMBL" id="PRT53823.1"/>
    </source>
</evidence>
<dbReference type="STRING" id="45607.A0A2T0FFP6"/>
<keyword evidence="8 13" id="KW-0560">Oxidoreductase</keyword>
<feature type="transmembrane region" description="Helical" evidence="14">
    <location>
        <begin position="12"/>
        <end position="30"/>
    </location>
</feature>
<protein>
    <recommendedName>
        <fullName evidence="17">Cytochrome P450 52A13</fullName>
    </recommendedName>
</protein>
<comment type="cofactor">
    <cofactor evidence="1 12">
        <name>heme</name>
        <dbReference type="ChEBI" id="CHEBI:30413"/>
    </cofactor>
</comment>
<dbReference type="InterPro" id="IPR002974">
    <property type="entry name" value="Cyt_P450_E_CYP52_ascomycetes"/>
</dbReference>
<comment type="similarity">
    <text evidence="3 13">Belongs to the cytochrome P450 family.</text>
</comment>
<comment type="subcellular location">
    <subcellularLocation>
        <location evidence="2">Membrane</location>
    </subcellularLocation>
</comment>
<dbReference type="SUPFAM" id="SSF48264">
    <property type="entry name" value="Cytochrome P450"/>
    <property type="match status" value="1"/>
</dbReference>
<dbReference type="InterPro" id="IPR047146">
    <property type="entry name" value="Cyt_P450_E_CYP52_fungi"/>
</dbReference>
<dbReference type="InterPro" id="IPR017972">
    <property type="entry name" value="Cyt_P450_CS"/>
</dbReference>
<evidence type="ECO:0000256" key="9">
    <source>
        <dbReference type="ARBA" id="ARBA00023004"/>
    </source>
</evidence>
<dbReference type="RefSeq" id="XP_024663769.1">
    <property type="nucleotide sequence ID" value="XM_024808001.1"/>
</dbReference>
<evidence type="ECO:0000256" key="14">
    <source>
        <dbReference type="SAM" id="Phobius"/>
    </source>
</evidence>
<dbReference type="PRINTS" id="PR01239">
    <property type="entry name" value="EP450IICYP52"/>
</dbReference>
<keyword evidence="4 12" id="KW-0349">Heme</keyword>
<keyword evidence="5 14" id="KW-0812">Transmembrane</keyword>
<dbReference type="InterPro" id="IPR002402">
    <property type="entry name" value="Cyt_P450_E_grp-II"/>
</dbReference>
<evidence type="ECO:0000256" key="4">
    <source>
        <dbReference type="ARBA" id="ARBA00022617"/>
    </source>
</evidence>
<dbReference type="Proteomes" id="UP000238350">
    <property type="component" value="Unassembled WGS sequence"/>
</dbReference>
<dbReference type="EMBL" id="NDIQ01000001">
    <property type="protein sequence ID" value="PRT53823.1"/>
    <property type="molecule type" value="Genomic_DNA"/>
</dbReference>
<dbReference type="PRINTS" id="PR00464">
    <property type="entry name" value="EP450II"/>
</dbReference>
<dbReference type="InterPro" id="IPR001128">
    <property type="entry name" value="Cyt_P450"/>
</dbReference>
<keyword evidence="9 12" id="KW-0408">Iron</keyword>
<dbReference type="PRINTS" id="PR00385">
    <property type="entry name" value="P450"/>
</dbReference>
<dbReference type="Pfam" id="PF00067">
    <property type="entry name" value="p450"/>
    <property type="match status" value="1"/>
</dbReference>
<keyword evidence="16" id="KW-1185">Reference proteome</keyword>
<evidence type="ECO:0000256" key="10">
    <source>
        <dbReference type="ARBA" id="ARBA00023033"/>
    </source>
</evidence>
<dbReference type="GO" id="GO:0020037">
    <property type="term" value="F:heme binding"/>
    <property type="evidence" value="ECO:0007669"/>
    <property type="project" value="InterPro"/>
</dbReference>
<evidence type="ECO:0000256" key="1">
    <source>
        <dbReference type="ARBA" id="ARBA00001971"/>
    </source>
</evidence>
<dbReference type="GO" id="GO:0005506">
    <property type="term" value="F:iron ion binding"/>
    <property type="evidence" value="ECO:0007669"/>
    <property type="project" value="InterPro"/>
</dbReference>
<dbReference type="OrthoDB" id="1470350at2759"/>
<comment type="caution">
    <text evidence="15">The sequence shown here is derived from an EMBL/GenBank/DDBJ whole genome shotgun (WGS) entry which is preliminary data.</text>
</comment>
<dbReference type="CDD" id="cd11063">
    <property type="entry name" value="CYP52"/>
    <property type="match status" value="1"/>
</dbReference>
<sequence length="522" mass="59617">MSEIIEMLQKVGLGILGFLALFCLYDFINFNILYPRSAKNRKCASPKTKYTFPLGIPTALRAIYFFLKHDVNEFLRRDFFDSMVHTWRANFVGVTVILTDDPENIKTFLATSFKDYSLGWRYNIFFPVLGNGIFTLSGEGWKHSRAMLRPQFARDQITHLESINHHVGKLIDIMKDNFKKDKISDFQVLLHQLTIDTATEFLFGESVDSLTDSNRKIVAPSGKSITGAQFVEAFNYCQDVLVLRFLCGGVFWLIDSFKFRYKAKVCKDFIDYFVAKALDKPMEKDEVAESYIFMKELTKETRDPVVIRDQALNILLAGRDTTASVMSFMAVYMAKYPEVYQKLREAVAADFGNDTSNITFESLKRCKYLNNVLNEVLRLHPVVAFNFRQAVRDTTLPRGGGPKGDQPVFVPANTILAYSPYSMQRSADFWGPDADEFNPDRWDTPRGHGWEYLPFNGGPRICLGQQFALTEMAVTWVRICQAFEKIDMDTSKVGDYKHPKLHQRLTISVSGGVPCKLVPASR</sequence>
<evidence type="ECO:0000256" key="8">
    <source>
        <dbReference type="ARBA" id="ARBA00023002"/>
    </source>
</evidence>
<keyword evidence="6 12" id="KW-0479">Metal-binding</keyword>
<dbReference type="Gene3D" id="1.10.630.10">
    <property type="entry name" value="Cytochrome P450"/>
    <property type="match status" value="1"/>
</dbReference>
<evidence type="ECO:0000256" key="3">
    <source>
        <dbReference type="ARBA" id="ARBA00010617"/>
    </source>
</evidence>
<keyword evidence="11 14" id="KW-0472">Membrane</keyword>
<dbReference type="GeneID" id="36515192"/>
<name>A0A2T0FFP6_9ASCO</name>
<gene>
    <name evidence="15" type="ORF">B9G98_01443</name>
</gene>
<dbReference type="PROSITE" id="PS00086">
    <property type="entry name" value="CYTOCHROME_P450"/>
    <property type="match status" value="1"/>
</dbReference>
<evidence type="ECO:0008006" key="17">
    <source>
        <dbReference type="Google" id="ProtNLM"/>
    </source>
</evidence>
<evidence type="ECO:0000256" key="7">
    <source>
        <dbReference type="ARBA" id="ARBA00022989"/>
    </source>
</evidence>